<dbReference type="GO" id="GO:0005840">
    <property type="term" value="C:ribosome"/>
    <property type="evidence" value="ECO:0007669"/>
    <property type="project" value="UniProtKB-KW"/>
</dbReference>
<dbReference type="Pfam" id="PF06325">
    <property type="entry name" value="PrmA"/>
    <property type="match status" value="1"/>
</dbReference>
<evidence type="ECO:0000313" key="8">
    <source>
        <dbReference type="Proteomes" id="UP000305888"/>
    </source>
</evidence>
<feature type="binding site" evidence="6">
    <location>
        <position position="132"/>
    </location>
    <ligand>
        <name>S-adenosyl-L-methionine</name>
        <dbReference type="ChEBI" id="CHEBI:59789"/>
    </ligand>
</feature>
<dbReference type="Proteomes" id="UP000305888">
    <property type="component" value="Chromosome"/>
</dbReference>
<dbReference type="PANTHER" id="PTHR43648:SF1">
    <property type="entry name" value="ELECTRON TRANSFER FLAVOPROTEIN BETA SUBUNIT LYSINE METHYLTRANSFERASE"/>
    <property type="match status" value="1"/>
</dbReference>
<dbReference type="CDD" id="cd02440">
    <property type="entry name" value="AdoMet_MTases"/>
    <property type="match status" value="1"/>
</dbReference>
<dbReference type="EMBL" id="CP040818">
    <property type="protein sequence ID" value="QDL93436.1"/>
    <property type="molecule type" value="Genomic_DNA"/>
</dbReference>
<evidence type="ECO:0000256" key="5">
    <source>
        <dbReference type="ARBA" id="ARBA00022691"/>
    </source>
</evidence>
<evidence type="ECO:0000256" key="3">
    <source>
        <dbReference type="ARBA" id="ARBA00022603"/>
    </source>
</evidence>
<dbReference type="EC" id="2.1.1.-" evidence="6"/>
<dbReference type="PANTHER" id="PTHR43648">
    <property type="entry name" value="ELECTRON TRANSFER FLAVOPROTEIN BETA SUBUNIT LYSINE METHYLTRANSFERASE"/>
    <property type="match status" value="1"/>
</dbReference>
<dbReference type="KEGG" id="ppru:FDP22_17595"/>
<evidence type="ECO:0000313" key="7">
    <source>
        <dbReference type="EMBL" id="QDL93436.1"/>
    </source>
</evidence>
<dbReference type="AlphaFoldDB" id="A0A5B8FX03"/>
<evidence type="ECO:0000256" key="4">
    <source>
        <dbReference type="ARBA" id="ARBA00022679"/>
    </source>
</evidence>
<dbReference type="GO" id="GO:0016279">
    <property type="term" value="F:protein-lysine N-methyltransferase activity"/>
    <property type="evidence" value="ECO:0007669"/>
    <property type="project" value="RHEA"/>
</dbReference>
<feature type="binding site" evidence="6">
    <location>
        <position position="225"/>
    </location>
    <ligand>
        <name>S-adenosyl-L-methionine</name>
        <dbReference type="ChEBI" id="CHEBI:59789"/>
    </ligand>
</feature>
<keyword evidence="2 6" id="KW-0963">Cytoplasm</keyword>
<gene>
    <name evidence="6" type="primary">prmA</name>
    <name evidence="7" type="ORF">FDP22_17595</name>
</gene>
<comment type="catalytic activity">
    <reaction evidence="6">
        <text>L-lysyl-[protein] + 3 S-adenosyl-L-methionine = N(6),N(6),N(6)-trimethyl-L-lysyl-[protein] + 3 S-adenosyl-L-homocysteine + 3 H(+)</text>
        <dbReference type="Rhea" id="RHEA:54192"/>
        <dbReference type="Rhea" id="RHEA-COMP:9752"/>
        <dbReference type="Rhea" id="RHEA-COMP:13826"/>
        <dbReference type="ChEBI" id="CHEBI:15378"/>
        <dbReference type="ChEBI" id="CHEBI:29969"/>
        <dbReference type="ChEBI" id="CHEBI:57856"/>
        <dbReference type="ChEBI" id="CHEBI:59789"/>
        <dbReference type="ChEBI" id="CHEBI:61961"/>
    </reaction>
</comment>
<dbReference type="OrthoDB" id="9785995at2"/>
<name>A0A5B8FX03_9RHOB</name>
<dbReference type="InterPro" id="IPR050078">
    <property type="entry name" value="Ribosomal_L11_MeTrfase_PrmA"/>
</dbReference>
<evidence type="ECO:0000256" key="6">
    <source>
        <dbReference type="HAMAP-Rule" id="MF_00735"/>
    </source>
</evidence>
<dbReference type="GO" id="GO:0032259">
    <property type="term" value="P:methylation"/>
    <property type="evidence" value="ECO:0007669"/>
    <property type="project" value="UniProtKB-KW"/>
</dbReference>
<dbReference type="Gene3D" id="3.40.50.150">
    <property type="entry name" value="Vaccinia Virus protein VP39"/>
    <property type="match status" value="1"/>
</dbReference>
<keyword evidence="5 6" id="KW-0949">S-adenosyl-L-methionine</keyword>
<dbReference type="GO" id="GO:0005737">
    <property type="term" value="C:cytoplasm"/>
    <property type="evidence" value="ECO:0007669"/>
    <property type="project" value="UniProtKB-SubCell"/>
</dbReference>
<comment type="subcellular location">
    <subcellularLocation>
        <location evidence="6">Cytoplasm</location>
    </subcellularLocation>
</comment>
<dbReference type="SUPFAM" id="SSF53335">
    <property type="entry name" value="S-adenosyl-L-methionine-dependent methyltransferases"/>
    <property type="match status" value="1"/>
</dbReference>
<comment type="similarity">
    <text evidence="1 6">Belongs to the methyltransferase superfamily. PrmA family.</text>
</comment>
<sequence>MTTFTAITTLSSEASAQALGEAMEDLHPAPTGVGVFEIEDGSNTWEVGGYFTERPDLAGLALLASMHGAKDFAVSRLDDRDWVAQVQRELTPVVAGPFFVHGRHDADKVPMNAIGLRIEAAMAFGTGHHGTTLGCLRALHWLDRQGLRARRVADVGCGTGVLAMGAAALWHVPCVATDIDPVAVDTARANAEANGLTPFILTGMSAGFNAPLLRERAPFDLVFANILAAPLKRLAGDMSAHIAPKGIAILSGLLNRQAPGVAAVYRGHGLNVIRRERIGEWTTLVLRRV</sequence>
<keyword evidence="7" id="KW-0689">Ribosomal protein</keyword>
<protein>
    <recommendedName>
        <fullName evidence="6">Ribosomal protein L11 methyltransferase</fullName>
        <shortName evidence="6">L11 Mtase</shortName>
        <ecNumber evidence="6">2.1.1.-</ecNumber>
    </recommendedName>
</protein>
<keyword evidence="7" id="KW-0687">Ribonucleoprotein</keyword>
<feature type="binding site" evidence="6">
    <location>
        <position position="178"/>
    </location>
    <ligand>
        <name>S-adenosyl-L-methionine</name>
        <dbReference type="ChEBI" id="CHEBI:59789"/>
    </ligand>
</feature>
<keyword evidence="4 6" id="KW-0808">Transferase</keyword>
<dbReference type="HAMAP" id="MF_00735">
    <property type="entry name" value="Methyltr_PrmA"/>
    <property type="match status" value="1"/>
</dbReference>
<proteinExistence type="inferred from homology"/>
<organism evidence="7 8">
    <name type="scientific">Paroceanicella profunda</name>
    <dbReference type="NCBI Taxonomy" id="2579971"/>
    <lineage>
        <taxon>Bacteria</taxon>
        <taxon>Pseudomonadati</taxon>
        <taxon>Pseudomonadota</taxon>
        <taxon>Alphaproteobacteria</taxon>
        <taxon>Rhodobacterales</taxon>
        <taxon>Paracoccaceae</taxon>
        <taxon>Paroceanicella</taxon>
    </lineage>
</organism>
<evidence type="ECO:0000256" key="1">
    <source>
        <dbReference type="ARBA" id="ARBA00009741"/>
    </source>
</evidence>
<evidence type="ECO:0000256" key="2">
    <source>
        <dbReference type="ARBA" id="ARBA00022490"/>
    </source>
</evidence>
<dbReference type="InterPro" id="IPR029063">
    <property type="entry name" value="SAM-dependent_MTases_sf"/>
</dbReference>
<comment type="function">
    <text evidence="6">Methylates ribosomal protein L11.</text>
</comment>
<reference evidence="7 8" key="1">
    <citation type="submission" date="2019-06" db="EMBL/GenBank/DDBJ databases">
        <title>Genome sequence of Rhodobacteraceae bacterium D4M1.</title>
        <authorList>
            <person name="Cao J."/>
        </authorList>
    </citation>
    <scope>NUCLEOTIDE SEQUENCE [LARGE SCALE GENOMIC DNA]</scope>
    <source>
        <strain evidence="7 8">D4M1</strain>
    </source>
</reference>
<feature type="binding site" evidence="6">
    <location>
        <position position="156"/>
    </location>
    <ligand>
        <name>S-adenosyl-L-methionine</name>
        <dbReference type="ChEBI" id="CHEBI:59789"/>
    </ligand>
</feature>
<keyword evidence="8" id="KW-1185">Reference proteome</keyword>
<accession>A0A5B8FX03</accession>
<dbReference type="RefSeq" id="WP_138575926.1">
    <property type="nucleotide sequence ID" value="NZ_CP040818.1"/>
</dbReference>
<dbReference type="InterPro" id="IPR004498">
    <property type="entry name" value="Ribosomal_PrmA_MeTrfase"/>
</dbReference>
<keyword evidence="3 6" id="KW-0489">Methyltransferase</keyword>